<evidence type="ECO:0000313" key="3">
    <source>
        <dbReference type="Proteomes" id="UP000070299"/>
    </source>
</evidence>
<feature type="transmembrane region" description="Helical" evidence="1">
    <location>
        <begin position="7"/>
        <end position="29"/>
    </location>
</feature>
<name>A0A148KLJ4_9ALTE</name>
<keyword evidence="1" id="KW-0812">Transmembrane</keyword>
<keyword evidence="1" id="KW-0472">Membrane</keyword>
<organism evidence="2 3">
    <name type="scientific">Paraglaciecola hydrolytica</name>
    <dbReference type="NCBI Taxonomy" id="1799789"/>
    <lineage>
        <taxon>Bacteria</taxon>
        <taxon>Pseudomonadati</taxon>
        <taxon>Pseudomonadota</taxon>
        <taxon>Gammaproteobacteria</taxon>
        <taxon>Alteromonadales</taxon>
        <taxon>Alteromonadaceae</taxon>
        <taxon>Paraglaciecola</taxon>
    </lineage>
</organism>
<proteinExistence type="predicted"/>
<dbReference type="OrthoDB" id="6019428at2"/>
<protein>
    <recommendedName>
        <fullName evidence="4">Prepilin-type N-terminal cleavage/methylation domain-containing protein</fullName>
    </recommendedName>
</protein>
<dbReference type="Gene3D" id="2.60.40.1080">
    <property type="match status" value="1"/>
</dbReference>
<evidence type="ECO:0008006" key="4">
    <source>
        <dbReference type="Google" id="ProtNLM"/>
    </source>
</evidence>
<gene>
    <name evidence="2" type="ORF">AX660_02030</name>
</gene>
<keyword evidence="1" id="KW-1133">Transmembrane helix</keyword>
<dbReference type="RefSeq" id="WP_068381674.1">
    <property type="nucleotide sequence ID" value="NZ_LSNE01000015.1"/>
</dbReference>
<sequence length="548" mass="59383">MPHTKGFSLVEVMVASLMIMLGVTGYVTLQSEFVLADSQLNLRNVALYLAQEKLDELSSVSEFSPKAYNDVDNNAGGLAASGKVDVVLGNNQQNQRSFNVNWNVEPAYFVDSDNDGLADVWLNSGHPLLTPALSKNVAQKEVGVTVDWLDYQGKTQSLTINGRLAPVLQSSSATVINEAASINQTAQVLFSSSPIPDVVETDLGANEVMQSVSPVVLQSGSNQEVEISLDKYSLLAGQKIKTSQSDFSTLACSCELVGLALGSTPTMEVILNDKLSVQVGRTVQKMTGAATPTSQPILCQQCCRDHHDSAQTIADEEYYRSENGLAHSHYQRQNNGSYSPAVLPGEPYDEVCRFKRINGDFVLYPDWQLLDILVLSPDYLLSASNQIAYSAYNKKLLNAVIMGSAMPAKPTGRDLAFSQGRFQFTARGLYLDRLKSADKTLIKSKISKGAVDWLSLLPFYDVNLTLLADWHSSQTSVASISNDAVAILLNPTNQYYLTYSRALLTTHQVGTASISASASGYNATMAGIKPISPFEVLSIKLDTSVSVK</sequence>
<accession>A0A148KLJ4</accession>
<dbReference type="InterPro" id="IPR012902">
    <property type="entry name" value="N_methyl_site"/>
</dbReference>
<dbReference type="STRING" id="1799789.AX660_02030"/>
<dbReference type="EMBL" id="LSNE01000015">
    <property type="protein sequence ID" value="KXI27186.1"/>
    <property type="molecule type" value="Genomic_DNA"/>
</dbReference>
<keyword evidence="3" id="KW-1185">Reference proteome</keyword>
<reference evidence="3" key="1">
    <citation type="submission" date="2016-02" db="EMBL/GenBank/DDBJ databases">
        <authorList>
            <person name="Schultz-Johansen M."/>
            <person name="Glaring M.A."/>
            <person name="Bech P.K."/>
            <person name="Stougaard P."/>
        </authorList>
    </citation>
    <scope>NUCLEOTIDE SEQUENCE [LARGE SCALE GENOMIC DNA]</scope>
    <source>
        <strain evidence="3">S66</strain>
    </source>
</reference>
<comment type="caution">
    <text evidence="2">The sequence shown here is derived from an EMBL/GenBank/DDBJ whole genome shotgun (WGS) entry which is preliminary data.</text>
</comment>
<dbReference type="PROSITE" id="PS00409">
    <property type="entry name" value="PROKAR_NTER_METHYL"/>
    <property type="match status" value="1"/>
</dbReference>
<dbReference type="Proteomes" id="UP000070299">
    <property type="component" value="Unassembled WGS sequence"/>
</dbReference>
<evidence type="ECO:0000256" key="1">
    <source>
        <dbReference type="SAM" id="Phobius"/>
    </source>
</evidence>
<evidence type="ECO:0000313" key="2">
    <source>
        <dbReference type="EMBL" id="KXI27186.1"/>
    </source>
</evidence>
<dbReference type="AlphaFoldDB" id="A0A148KLJ4"/>